<dbReference type="InterPro" id="IPR001214">
    <property type="entry name" value="SET_dom"/>
</dbReference>
<feature type="domain" description="SET" evidence="1">
    <location>
        <begin position="227"/>
        <end position="336"/>
    </location>
</feature>
<dbReference type="PANTHER" id="PTHR45660">
    <property type="entry name" value="HISTONE-LYSINE N-METHYLTRANSFERASE SETMAR"/>
    <property type="match status" value="1"/>
</dbReference>
<comment type="caution">
    <text evidence="2">The sequence shown here is derived from an EMBL/GenBank/DDBJ whole genome shotgun (WGS) entry which is preliminary data.</text>
</comment>
<dbReference type="AlphaFoldDB" id="A0A1B7NUD1"/>
<reference evidence="2 3" key="1">
    <citation type="submission" date="2015-07" db="EMBL/GenBank/DDBJ databases">
        <title>Emmonsia species relationships and genome sequence.</title>
        <authorList>
            <person name="Cuomo C.A."/>
            <person name="Schwartz I.S."/>
            <person name="Kenyon C."/>
            <person name="de Hoog G.S."/>
            <person name="Govender N.P."/>
            <person name="Botha A."/>
            <person name="Moreno L."/>
            <person name="de Vries M."/>
            <person name="Munoz J.F."/>
            <person name="Stielow J.B."/>
        </authorList>
    </citation>
    <scope>NUCLEOTIDE SEQUENCE [LARGE SCALE GENOMIC DNA]</scope>
    <source>
        <strain evidence="2 3">CBS 136260</strain>
    </source>
</reference>
<sequence>MSTEIQAQALLIMERIYLDIHLASLETQKASADHESKSLSTFLSGVAVKAILLSASAAMQPKETDRCSVQLHRLISLGQSLGWMLLSICSHSNNFLNAAASNNGNQLWRALYSLIRSNAISIELFAKSRQLNWHAALPPGLGSTYGGQLKVEQQDAYPYVISANTKAVYNPEYKTQKQRNIPSSFFSPSNFTPPPDLHRHPGDGDCAQCGNPEMCECLLRLTDEQHPLLELREYPRRGIGVRSLRSIKTGTFIGQYVGEIRKPPVPDSTYALNHRLRNRSIGIIDAAIFGNWTRYMNHSCRAGVTFVSAVVGQCAYVLVRAIRDIEMFEEITVDYGDSYFQPRDRVCRCGEEACRFKEGGSDMRDWRREKGMEDRDDLSGEEGPGLLLMYQSLSVMQRFL</sequence>
<evidence type="ECO:0000259" key="1">
    <source>
        <dbReference type="PROSITE" id="PS50280"/>
    </source>
</evidence>
<dbReference type="PROSITE" id="PS50280">
    <property type="entry name" value="SET"/>
    <property type="match status" value="1"/>
</dbReference>
<evidence type="ECO:0000313" key="3">
    <source>
        <dbReference type="Proteomes" id="UP000091918"/>
    </source>
</evidence>
<dbReference type="SUPFAM" id="SSF82199">
    <property type="entry name" value="SET domain"/>
    <property type="match status" value="1"/>
</dbReference>
<protein>
    <recommendedName>
        <fullName evidence="1">SET domain-containing protein</fullName>
    </recommendedName>
</protein>
<dbReference type="SMART" id="SM00317">
    <property type="entry name" value="SET"/>
    <property type="match status" value="1"/>
</dbReference>
<proteinExistence type="predicted"/>
<evidence type="ECO:0000313" key="2">
    <source>
        <dbReference type="EMBL" id="OAX80396.1"/>
    </source>
</evidence>
<dbReference type="Gene3D" id="2.170.270.10">
    <property type="entry name" value="SET domain"/>
    <property type="match status" value="1"/>
</dbReference>
<dbReference type="Proteomes" id="UP000091918">
    <property type="component" value="Unassembled WGS sequence"/>
</dbReference>
<dbReference type="Pfam" id="PF00856">
    <property type="entry name" value="SET"/>
    <property type="match status" value="1"/>
</dbReference>
<dbReference type="EMBL" id="LGUA01000714">
    <property type="protein sequence ID" value="OAX80396.1"/>
    <property type="molecule type" value="Genomic_DNA"/>
</dbReference>
<accession>A0A1B7NUD1</accession>
<dbReference type="GO" id="GO:0042054">
    <property type="term" value="F:histone methyltransferase activity"/>
    <property type="evidence" value="ECO:0007669"/>
    <property type="project" value="TreeGrafter"/>
</dbReference>
<dbReference type="InterPro" id="IPR046341">
    <property type="entry name" value="SET_dom_sf"/>
</dbReference>
<keyword evidence="3" id="KW-1185">Reference proteome</keyword>
<dbReference type="OrthoDB" id="308383at2759"/>
<dbReference type="GO" id="GO:0003690">
    <property type="term" value="F:double-stranded DNA binding"/>
    <property type="evidence" value="ECO:0007669"/>
    <property type="project" value="TreeGrafter"/>
</dbReference>
<organism evidence="2 3">
    <name type="scientific">Emergomyces africanus</name>
    <dbReference type="NCBI Taxonomy" id="1955775"/>
    <lineage>
        <taxon>Eukaryota</taxon>
        <taxon>Fungi</taxon>
        <taxon>Dikarya</taxon>
        <taxon>Ascomycota</taxon>
        <taxon>Pezizomycotina</taxon>
        <taxon>Eurotiomycetes</taxon>
        <taxon>Eurotiomycetidae</taxon>
        <taxon>Onygenales</taxon>
        <taxon>Ajellomycetaceae</taxon>
        <taxon>Emergomyces</taxon>
    </lineage>
</organism>
<dbReference type="InterPro" id="IPR051357">
    <property type="entry name" value="H3K9_HMTase_SUVAR3-9"/>
</dbReference>
<gene>
    <name evidence="2" type="ORF">ACJ72_05274</name>
</gene>
<dbReference type="STRING" id="1658172.A0A1B7NUD1"/>
<name>A0A1B7NUD1_9EURO</name>
<dbReference type="PANTHER" id="PTHR45660:SF13">
    <property type="entry name" value="HISTONE-LYSINE N-METHYLTRANSFERASE SETMAR"/>
    <property type="match status" value="1"/>
</dbReference>